<dbReference type="Proteomes" id="UP000799324">
    <property type="component" value="Unassembled WGS sequence"/>
</dbReference>
<dbReference type="OrthoDB" id="3790934at2759"/>
<sequence>MKSKLHNQTSEEVINELNKCQDELMQSAQMLIENGHIKILNAPTLKQLRKMYGGDAWDTPLLTDDEVSLPWPKNKLPDLKTIHDIMSKAVDKGSYTMARPNLEEGVWGIATNLVQNLNDPKYVGEGGALHSIKSQALDQSAVFQSWDSDGMLGRSEMNLTALPAGDSNDLDYRDCWTLSTLLQGTMSWMIMAPTPENLELLRDKLQKDTNGEETNSWEYLEHMQGAVAFIQRPGQMVYIPPCCPYAMLTIETCVSAAYRMATAKKFSMSLQNIPLFMQRVLYDTSEVQEIKFTEKADKLQEALDAILTNSLPAYDAKNVIIQICRMWDDVKDDYRNLCEAIKDKDTSTAIQNRIKETFTRFLVAKGKKSAKCRLCGIAKKTFDRGYAEHFAGAHWNATPADGD</sequence>
<evidence type="ECO:0000313" key="1">
    <source>
        <dbReference type="EMBL" id="KAF2655976.1"/>
    </source>
</evidence>
<proteinExistence type="predicted"/>
<evidence type="ECO:0008006" key="3">
    <source>
        <dbReference type="Google" id="ProtNLM"/>
    </source>
</evidence>
<dbReference type="EMBL" id="MU004342">
    <property type="protein sequence ID" value="KAF2655976.1"/>
    <property type="molecule type" value="Genomic_DNA"/>
</dbReference>
<dbReference type="Gene3D" id="2.60.120.650">
    <property type="entry name" value="Cupin"/>
    <property type="match status" value="1"/>
</dbReference>
<accession>A0A6A6T819</accession>
<evidence type="ECO:0000313" key="2">
    <source>
        <dbReference type="Proteomes" id="UP000799324"/>
    </source>
</evidence>
<name>A0A6A6T819_9PLEO</name>
<keyword evidence="2" id="KW-1185">Reference proteome</keyword>
<gene>
    <name evidence="1" type="ORF">K491DRAFT_778379</name>
</gene>
<organism evidence="1 2">
    <name type="scientific">Lophiostoma macrostomum CBS 122681</name>
    <dbReference type="NCBI Taxonomy" id="1314788"/>
    <lineage>
        <taxon>Eukaryota</taxon>
        <taxon>Fungi</taxon>
        <taxon>Dikarya</taxon>
        <taxon>Ascomycota</taxon>
        <taxon>Pezizomycotina</taxon>
        <taxon>Dothideomycetes</taxon>
        <taxon>Pleosporomycetidae</taxon>
        <taxon>Pleosporales</taxon>
        <taxon>Lophiostomataceae</taxon>
        <taxon>Lophiostoma</taxon>
    </lineage>
</organism>
<dbReference type="SUPFAM" id="SSF51197">
    <property type="entry name" value="Clavaminate synthase-like"/>
    <property type="match status" value="1"/>
</dbReference>
<reference evidence="1" key="1">
    <citation type="journal article" date="2020" name="Stud. Mycol.">
        <title>101 Dothideomycetes genomes: a test case for predicting lifestyles and emergence of pathogens.</title>
        <authorList>
            <person name="Haridas S."/>
            <person name="Albert R."/>
            <person name="Binder M."/>
            <person name="Bloem J."/>
            <person name="Labutti K."/>
            <person name="Salamov A."/>
            <person name="Andreopoulos B."/>
            <person name="Baker S."/>
            <person name="Barry K."/>
            <person name="Bills G."/>
            <person name="Bluhm B."/>
            <person name="Cannon C."/>
            <person name="Castanera R."/>
            <person name="Culley D."/>
            <person name="Daum C."/>
            <person name="Ezra D."/>
            <person name="Gonzalez J."/>
            <person name="Henrissat B."/>
            <person name="Kuo A."/>
            <person name="Liang C."/>
            <person name="Lipzen A."/>
            <person name="Lutzoni F."/>
            <person name="Magnuson J."/>
            <person name="Mondo S."/>
            <person name="Nolan M."/>
            <person name="Ohm R."/>
            <person name="Pangilinan J."/>
            <person name="Park H.-J."/>
            <person name="Ramirez L."/>
            <person name="Alfaro M."/>
            <person name="Sun H."/>
            <person name="Tritt A."/>
            <person name="Yoshinaga Y."/>
            <person name="Zwiers L.-H."/>
            <person name="Turgeon B."/>
            <person name="Goodwin S."/>
            <person name="Spatafora J."/>
            <person name="Crous P."/>
            <person name="Grigoriev I."/>
        </authorList>
    </citation>
    <scope>NUCLEOTIDE SEQUENCE</scope>
    <source>
        <strain evidence="1">CBS 122681</strain>
    </source>
</reference>
<dbReference type="AlphaFoldDB" id="A0A6A6T819"/>
<protein>
    <recommendedName>
        <fullName evidence="3">JmjC domain-containing protein</fullName>
    </recommendedName>
</protein>